<feature type="transmembrane region" description="Helical" evidence="8">
    <location>
        <begin position="219"/>
        <end position="240"/>
    </location>
</feature>
<evidence type="ECO:0000313" key="9">
    <source>
        <dbReference type="EMBL" id="RJG22456.1"/>
    </source>
</evidence>
<dbReference type="Gene3D" id="1.20.1740.10">
    <property type="entry name" value="Amino acid/polyamine transporter I"/>
    <property type="match status" value="1"/>
</dbReference>
<gene>
    <name evidence="9" type="ORF">DQX05_17500</name>
</gene>
<dbReference type="EMBL" id="QYZD01000016">
    <property type="protein sequence ID" value="RJG22456.1"/>
    <property type="molecule type" value="Genomic_DNA"/>
</dbReference>
<evidence type="ECO:0000256" key="2">
    <source>
        <dbReference type="ARBA" id="ARBA00007998"/>
    </source>
</evidence>
<feature type="transmembrane region" description="Helical" evidence="8">
    <location>
        <begin position="142"/>
        <end position="164"/>
    </location>
</feature>
<reference evidence="9 10" key="1">
    <citation type="submission" date="2018-09" db="EMBL/GenBank/DDBJ databases">
        <title>Paenibacillus SK2017-BO5.</title>
        <authorList>
            <person name="Piskunova J.V."/>
            <person name="Dubiley S.A."/>
            <person name="Severinov K.V."/>
        </authorList>
    </citation>
    <scope>NUCLEOTIDE SEQUENCE [LARGE SCALE GENOMIC DNA]</scope>
    <source>
        <strain evidence="9 10">BO5</strain>
    </source>
</reference>
<dbReference type="GO" id="GO:0009847">
    <property type="term" value="P:spore germination"/>
    <property type="evidence" value="ECO:0007669"/>
    <property type="project" value="InterPro"/>
</dbReference>
<dbReference type="GO" id="GO:0016020">
    <property type="term" value="C:membrane"/>
    <property type="evidence" value="ECO:0007669"/>
    <property type="project" value="UniProtKB-SubCell"/>
</dbReference>
<dbReference type="Proteomes" id="UP000266177">
    <property type="component" value="Unassembled WGS sequence"/>
</dbReference>
<dbReference type="PANTHER" id="PTHR34975:SF2">
    <property type="entry name" value="SPORE GERMINATION PROTEIN A2"/>
    <property type="match status" value="1"/>
</dbReference>
<dbReference type="Pfam" id="PF03845">
    <property type="entry name" value="Spore_permease"/>
    <property type="match status" value="1"/>
</dbReference>
<feature type="transmembrane region" description="Helical" evidence="8">
    <location>
        <begin position="42"/>
        <end position="62"/>
    </location>
</feature>
<sequence>MSSAKDQITPGQLVFLITQTQIGIGLLSLASKVHGAAKGDAWISVLLAGMLAQLFIFIMWCLGRRFPSLTLYDYLPVLLGKYIGKCIQFLYTAYFISVSSFIIIQFSDTLREWVLIDTPKWIVMSIMSGVCFYLLRESLRTIARFFVIVFFCNFAVIIIAAFAYTNVNFLYVLPVGQEGLWKIGKGVHEAVNSFAGYEILLVCYPFVEGSNTVKLKAATFAIIFTTLMYTFVILTSLVVFSPPELELLPQPLLYMVKALSFSIIERADLYFLSLWVVVATTSCIGYMFLASRGGASLFQAQHRKAAPYVVVLAFVISLFFQSPLLIREYGRILSNVTYVFVLGIPFVLLMISVVFKVKEARGSTG</sequence>
<dbReference type="PANTHER" id="PTHR34975">
    <property type="entry name" value="SPORE GERMINATION PROTEIN A2"/>
    <property type="match status" value="1"/>
</dbReference>
<dbReference type="InterPro" id="IPR004761">
    <property type="entry name" value="Spore_GerAB"/>
</dbReference>
<name>A0A3A3GEQ6_PANTH</name>
<protein>
    <submittedName>
        <fullName evidence="9">Spore gernimation protein</fullName>
    </submittedName>
</protein>
<feature type="transmembrane region" description="Helical" evidence="8">
    <location>
        <begin position="332"/>
        <end position="355"/>
    </location>
</feature>
<dbReference type="RefSeq" id="WP_119794820.1">
    <property type="nucleotide sequence ID" value="NZ_QYZD01000016.1"/>
</dbReference>
<evidence type="ECO:0000256" key="8">
    <source>
        <dbReference type="SAM" id="Phobius"/>
    </source>
</evidence>
<accession>A0A3A3GEQ6</accession>
<feature type="transmembrane region" description="Helical" evidence="8">
    <location>
        <begin position="269"/>
        <end position="289"/>
    </location>
</feature>
<comment type="similarity">
    <text evidence="2">Belongs to the amino acid-polyamine-organocation (APC) superfamily. Spore germination protein (SGP) (TC 2.A.3.9) family.</text>
</comment>
<keyword evidence="6 8" id="KW-1133">Transmembrane helix</keyword>
<evidence type="ECO:0000256" key="4">
    <source>
        <dbReference type="ARBA" id="ARBA00022544"/>
    </source>
</evidence>
<proteinExistence type="inferred from homology"/>
<feature type="transmembrane region" description="Helical" evidence="8">
    <location>
        <begin position="305"/>
        <end position="326"/>
    </location>
</feature>
<comment type="subcellular location">
    <subcellularLocation>
        <location evidence="1">Membrane</location>
        <topology evidence="1">Multi-pass membrane protein</topology>
    </subcellularLocation>
</comment>
<dbReference type="NCBIfam" id="TIGR00912">
    <property type="entry name" value="2A0309"/>
    <property type="match status" value="1"/>
</dbReference>
<feature type="transmembrane region" description="Helical" evidence="8">
    <location>
        <begin position="12"/>
        <end position="30"/>
    </location>
</feature>
<evidence type="ECO:0000313" key="10">
    <source>
        <dbReference type="Proteomes" id="UP000266177"/>
    </source>
</evidence>
<evidence type="ECO:0000256" key="1">
    <source>
        <dbReference type="ARBA" id="ARBA00004141"/>
    </source>
</evidence>
<evidence type="ECO:0000256" key="6">
    <source>
        <dbReference type="ARBA" id="ARBA00022989"/>
    </source>
</evidence>
<evidence type="ECO:0000256" key="7">
    <source>
        <dbReference type="ARBA" id="ARBA00023136"/>
    </source>
</evidence>
<evidence type="ECO:0000256" key="5">
    <source>
        <dbReference type="ARBA" id="ARBA00022692"/>
    </source>
</evidence>
<feature type="transmembrane region" description="Helical" evidence="8">
    <location>
        <begin position="82"/>
        <end position="106"/>
    </location>
</feature>
<dbReference type="AlphaFoldDB" id="A0A3A3GEQ6"/>
<keyword evidence="3" id="KW-0813">Transport</keyword>
<evidence type="ECO:0000256" key="3">
    <source>
        <dbReference type="ARBA" id="ARBA00022448"/>
    </source>
</evidence>
<organism evidence="9 10">
    <name type="scientific">Paenibacillus thiaminolyticus</name>
    <name type="common">Bacillus thiaminolyticus</name>
    <dbReference type="NCBI Taxonomy" id="49283"/>
    <lineage>
        <taxon>Bacteria</taxon>
        <taxon>Bacillati</taxon>
        <taxon>Bacillota</taxon>
        <taxon>Bacilli</taxon>
        <taxon>Bacillales</taxon>
        <taxon>Paenibacillaceae</taxon>
        <taxon>Paenibacillus</taxon>
    </lineage>
</organism>
<keyword evidence="4" id="KW-0309">Germination</keyword>
<comment type="caution">
    <text evidence="9">The sequence shown here is derived from an EMBL/GenBank/DDBJ whole genome shotgun (WGS) entry which is preliminary data.</text>
</comment>
<dbReference type="OrthoDB" id="2446105at2"/>
<feature type="transmembrane region" description="Helical" evidence="8">
    <location>
        <begin position="118"/>
        <end position="135"/>
    </location>
</feature>
<keyword evidence="7 8" id="KW-0472">Membrane</keyword>
<keyword evidence="5 8" id="KW-0812">Transmembrane</keyword>